<gene>
    <name evidence="2" type="ORF">BJN34_36890</name>
</gene>
<proteinExistence type="predicted"/>
<evidence type="ECO:0000313" key="2">
    <source>
        <dbReference type="EMBL" id="AQV99453.1"/>
    </source>
</evidence>
<dbReference type="OrthoDB" id="8971224at2"/>
<evidence type="ECO:0000313" key="3">
    <source>
        <dbReference type="Proteomes" id="UP000189627"/>
    </source>
</evidence>
<feature type="region of interest" description="Disordered" evidence="1">
    <location>
        <begin position="62"/>
        <end position="145"/>
    </location>
</feature>
<keyword evidence="2" id="KW-0614">Plasmid</keyword>
<dbReference type="KEGG" id="cuh:BJN34_36890"/>
<accession>A0A1U9V3I4</accession>
<dbReference type="RefSeq" id="WP_078201836.1">
    <property type="nucleotide sequence ID" value="NZ_CP017759.1"/>
</dbReference>
<protein>
    <submittedName>
        <fullName evidence="2">Uncharacterized protein</fullName>
    </submittedName>
</protein>
<evidence type="ECO:0000256" key="1">
    <source>
        <dbReference type="SAM" id="MobiDB-lite"/>
    </source>
</evidence>
<name>A0A1U9V3I4_CUPNE</name>
<dbReference type="AlphaFoldDB" id="A0A1U9V3I4"/>
<dbReference type="Proteomes" id="UP000189627">
    <property type="component" value="Plasmid pENH92"/>
</dbReference>
<organism evidence="2 3">
    <name type="scientific">Cupriavidus necator</name>
    <name type="common">Alcaligenes eutrophus</name>
    <name type="synonym">Ralstonia eutropha</name>
    <dbReference type="NCBI Taxonomy" id="106590"/>
    <lineage>
        <taxon>Bacteria</taxon>
        <taxon>Pseudomonadati</taxon>
        <taxon>Pseudomonadota</taxon>
        <taxon>Betaproteobacteria</taxon>
        <taxon>Burkholderiales</taxon>
        <taxon>Burkholderiaceae</taxon>
        <taxon>Cupriavidus</taxon>
    </lineage>
</organism>
<feature type="compositionally biased region" description="Low complexity" evidence="1">
    <location>
        <begin position="98"/>
        <end position="112"/>
    </location>
</feature>
<reference evidence="3" key="1">
    <citation type="submission" date="2017-02" db="EMBL/GenBank/DDBJ databases">
        <title>Complete genome sequence of Cupriavidus necator strain NH9, a 3-chlorobenzoate degrader.</title>
        <authorList>
            <person name="Moriuchi R."/>
            <person name="Dohra H."/>
            <person name="Ogawa N."/>
        </authorList>
    </citation>
    <scope>NUCLEOTIDE SEQUENCE [LARGE SCALE GENOMIC DNA]</scope>
    <source>
        <strain evidence="3">NH9</strain>
        <plasmid evidence="3">penh92</plasmid>
    </source>
</reference>
<dbReference type="EMBL" id="CP017759">
    <property type="protein sequence ID" value="AQV99453.1"/>
    <property type="molecule type" value="Genomic_DNA"/>
</dbReference>
<sequence>MDKLQMTVTLSADSVPDLLAYLRQFPGARERAFVLKLLAQRGLQLVLSAGADTLLRPPSAATTPTIAAQVPPPPLLAHLDPSGTRDRETAAPHATVTAIPPLSPAAAGPLAADRPQVASAHAQEQPRATPAPVSEPAVAGPDPLAGLDLGALNDAMARFG</sequence>
<geneLocation type="plasmid" evidence="3">
    <name>penh92</name>
</geneLocation>